<gene>
    <name evidence="1" type="ORF">CKO25_15245</name>
</gene>
<dbReference type="RefSeq" id="WP_200388795.1">
    <property type="nucleotide sequence ID" value="NZ_NRSD01000018.1"/>
</dbReference>
<proteinExistence type="predicted"/>
<organism evidence="1 2">
    <name type="scientific">Thiocapsa imhoffii</name>
    <dbReference type="NCBI Taxonomy" id="382777"/>
    <lineage>
        <taxon>Bacteria</taxon>
        <taxon>Pseudomonadati</taxon>
        <taxon>Pseudomonadota</taxon>
        <taxon>Gammaproteobacteria</taxon>
        <taxon>Chromatiales</taxon>
        <taxon>Chromatiaceae</taxon>
        <taxon>Thiocapsa</taxon>
    </lineage>
</organism>
<comment type="caution">
    <text evidence="1">The sequence shown here is derived from an EMBL/GenBank/DDBJ whole genome shotgun (WGS) entry which is preliminary data.</text>
</comment>
<sequence>MDSDAFRRTYRDLNERYCVFEKAMLTNQCGCSQAQKFCIAEREGVHCGADEAQADCIALLNLLRQQARFALKSRHPTRALPHAQALRLQVGGLRGVAAVVEPTEPAPANIADVRGLIIAALAHFGALEHLPFAQIMQQIAAYRGRRRRSRLRD</sequence>
<dbReference type="AlphaFoldDB" id="A0A9X1B9H9"/>
<evidence type="ECO:0000313" key="1">
    <source>
        <dbReference type="EMBL" id="MBK1645979.1"/>
    </source>
</evidence>
<name>A0A9X1B9H9_9GAMM</name>
<evidence type="ECO:0000313" key="2">
    <source>
        <dbReference type="Proteomes" id="UP001138802"/>
    </source>
</evidence>
<accession>A0A9X1B9H9</accession>
<protein>
    <submittedName>
        <fullName evidence="1">Uncharacterized protein</fullName>
    </submittedName>
</protein>
<reference evidence="1 2" key="1">
    <citation type="journal article" date="2020" name="Microorganisms">
        <title>Osmotic Adaptation and Compatible Solute Biosynthesis of Phototrophic Bacteria as Revealed from Genome Analyses.</title>
        <authorList>
            <person name="Imhoff J.F."/>
            <person name="Rahn T."/>
            <person name="Kunzel S."/>
            <person name="Keller A."/>
            <person name="Neulinger S.C."/>
        </authorList>
    </citation>
    <scope>NUCLEOTIDE SEQUENCE [LARGE SCALE GENOMIC DNA]</scope>
    <source>
        <strain evidence="1 2">DSM 21303</strain>
    </source>
</reference>
<keyword evidence="2" id="KW-1185">Reference proteome</keyword>
<dbReference type="EMBL" id="NRSD01000018">
    <property type="protein sequence ID" value="MBK1645979.1"/>
    <property type="molecule type" value="Genomic_DNA"/>
</dbReference>
<dbReference type="Proteomes" id="UP001138802">
    <property type="component" value="Unassembled WGS sequence"/>
</dbReference>